<dbReference type="AlphaFoldDB" id="A0A6M8B1K5"/>
<protein>
    <submittedName>
        <fullName evidence="1">Ketohydroxyglutarate aldolase</fullName>
    </submittedName>
</protein>
<evidence type="ECO:0000313" key="1">
    <source>
        <dbReference type="EMBL" id="QKD80889.1"/>
    </source>
</evidence>
<proteinExistence type="predicted"/>
<evidence type="ECO:0000313" key="2">
    <source>
        <dbReference type="Proteomes" id="UP000505210"/>
    </source>
</evidence>
<sequence>MANVQVTVSVADDHLDRLLEVAEDLQEHGMKIDQVMDQVGIVTGSCPSGDLPALRRVPGVEHVESAQTFHLSPPHSKIQ</sequence>
<name>A0A6M8B1K5_9CYAN</name>
<dbReference type="KEGG" id="theu:HPC62_00725"/>
<keyword evidence="2" id="KW-1185">Reference proteome</keyword>
<organism evidence="1 2">
    <name type="scientific">Thermoleptolyngbya sichuanensis A183</name>
    <dbReference type="NCBI Taxonomy" id="2737172"/>
    <lineage>
        <taxon>Bacteria</taxon>
        <taxon>Bacillati</taxon>
        <taxon>Cyanobacteriota</taxon>
        <taxon>Cyanophyceae</taxon>
        <taxon>Oculatellales</taxon>
        <taxon>Oculatellaceae</taxon>
        <taxon>Thermoleptolyngbya</taxon>
        <taxon>Thermoleptolyngbya sichuanensis</taxon>
    </lineage>
</organism>
<accession>A0A6M8B1K5</accession>
<dbReference type="RefSeq" id="WP_172353317.1">
    <property type="nucleotide sequence ID" value="NZ_CP053661.1"/>
</dbReference>
<reference evidence="1 2" key="1">
    <citation type="submission" date="2020-05" db="EMBL/GenBank/DDBJ databases">
        <title>Complete genome sequence of of a novel Thermoleptolyngbya strain isolated from hot springs of Ganzi, Sichuan China.</title>
        <authorList>
            <person name="Tang J."/>
            <person name="Daroch M."/>
            <person name="Li L."/>
            <person name="Waleron K."/>
            <person name="Waleron M."/>
            <person name="Waleron M."/>
        </authorList>
    </citation>
    <scope>NUCLEOTIDE SEQUENCE [LARGE SCALE GENOMIC DNA]</scope>
    <source>
        <strain evidence="1 2">PKUAC-SCTA183</strain>
    </source>
</reference>
<dbReference type="EMBL" id="CP053661">
    <property type="protein sequence ID" value="QKD80889.1"/>
    <property type="molecule type" value="Genomic_DNA"/>
</dbReference>
<gene>
    <name evidence="1" type="ORF">HPC62_00725</name>
</gene>
<dbReference type="Proteomes" id="UP000505210">
    <property type="component" value="Chromosome"/>
</dbReference>